<accession>A0A0G3GZ43</accession>
<reference evidence="1 2" key="1">
    <citation type="journal article" date="2015" name="Genome Announc.">
        <title>Complete Genome Sequence of the Type Strain Corynebacterium mustelae DSM 45274, Isolated from Various Tissues of a Male Ferret with Lethal Sepsis.</title>
        <authorList>
            <person name="Ruckert C."/>
            <person name="Eimer J."/>
            <person name="Winkler A."/>
            <person name="Tauch A."/>
        </authorList>
    </citation>
    <scope>NUCLEOTIDE SEQUENCE [LARGE SCALE GENOMIC DNA]</scope>
    <source>
        <strain evidence="1 2">DSM 45274</strain>
    </source>
</reference>
<proteinExistence type="predicted"/>
<dbReference type="Proteomes" id="UP000035199">
    <property type="component" value="Chromosome"/>
</dbReference>
<evidence type="ECO:0000313" key="1">
    <source>
        <dbReference type="EMBL" id="AKK06439.1"/>
    </source>
</evidence>
<dbReference type="PATRIC" id="fig|571915.4.peg.2258"/>
<organism evidence="1 2">
    <name type="scientific">Corynebacterium mustelae</name>
    <dbReference type="NCBI Taxonomy" id="571915"/>
    <lineage>
        <taxon>Bacteria</taxon>
        <taxon>Bacillati</taxon>
        <taxon>Actinomycetota</taxon>
        <taxon>Actinomycetes</taxon>
        <taxon>Mycobacteriales</taxon>
        <taxon>Corynebacteriaceae</taxon>
        <taxon>Corynebacterium</taxon>
    </lineage>
</organism>
<keyword evidence="2" id="KW-1185">Reference proteome</keyword>
<dbReference type="AlphaFoldDB" id="A0A0G3GZ43"/>
<name>A0A0G3GZ43_9CORY</name>
<dbReference type="STRING" id="571915.CMUST_10615"/>
<protein>
    <submittedName>
        <fullName evidence="1">Uncharacterized protein</fullName>
    </submittedName>
</protein>
<dbReference type="RefSeq" id="WP_047262465.1">
    <property type="nucleotide sequence ID" value="NZ_CP011542.1"/>
</dbReference>
<dbReference type="OrthoDB" id="218750at2"/>
<gene>
    <name evidence="1" type="ORF">CMUST_10615</name>
</gene>
<evidence type="ECO:0000313" key="2">
    <source>
        <dbReference type="Proteomes" id="UP000035199"/>
    </source>
</evidence>
<dbReference type="EMBL" id="CP011542">
    <property type="protein sequence ID" value="AKK06439.1"/>
    <property type="molecule type" value="Genomic_DNA"/>
</dbReference>
<reference evidence="2" key="2">
    <citation type="submission" date="2015-05" db="EMBL/GenBank/DDBJ databases">
        <title>Complete genome sequence of Corynebacterium mustelae DSM 45274, isolated from various tissues of a male ferret with lethal sepsis.</title>
        <authorList>
            <person name="Ruckert C."/>
            <person name="Albersmeier A."/>
            <person name="Winkler A."/>
            <person name="Tauch A."/>
        </authorList>
    </citation>
    <scope>NUCLEOTIDE SEQUENCE [LARGE SCALE GENOMIC DNA]</scope>
    <source>
        <strain evidence="2">DSM 45274</strain>
    </source>
</reference>
<dbReference type="KEGG" id="cmv:CMUST_10615"/>
<sequence length="892" mass="99676">MNKKTLHSSVPLIAVTFRTPTRGAQPLVKLLPEPLVPAETAMLTSLGMVQQTHTPVGHTHNRALGFPTHPILTDPDNAHHALKLVKDLQWARRQAKTHPEDVEEFTDNLITQLSATTPQFLPTFLEEVARALAQHRHAEQASAVFGRAREIEEIHGIAIDPKRHDSVMHEFAGRGVISGPVFSRETKAASQRFSPAGAYAFFFDLLIAQANAGVATYPDALTDLARLGAKCGLPVAEVTQDFLTAYLSTAGFFQESASFLDKWCPIISSILSSRADLAERFFREIPNAWEWDVALYMEGLKKFGLWQPLISNPASFTSWLSFIIDHGNSQWHFNFFRLNSHQDLLAAIDGNKRQLNGVKIAVRQRVFHPDYLDAFLGAGAQLSIFPFRGEVRSDVEEHFDIELSEWIKNHSRDLSFLVEWVGSRRDVSFDIDPTDLVHNLDVLLSYGSTRNVVKDTLDTLHDKRKRATGSQEAWYKVEDFRPFIDDPRLRELNAEAVTGILHCDPVEELAVRLRRGTVVEYTWPLFEALADEDYQIFATYPWVSLVSERHIRVCDGDQVREFQRPPFEINLVIPTETDVFVSFTVADTDEPKWMWLSEGISRSFSTVKKGTIQGNYPRVIEGTLYAGPVAITATTAANNAGGQMLGFGPFYAISSFDDSEFKVLPDSTWITEDNFTAQFAAQSLPGLDIPAASAVAASHNAWVWFNSSFTVSTTDSTRFSPFGVEDNRLFGIGLVTDDVEYFYVSPLGVFQEPTYEEFQAIARPGGGVWHLRETHNRHRGHTLVDAKTGLSIAPSRHASGGKHPLDLLPPAGFHQLRPRNEKVSAKMRSCTLDQAAQLINDPLSILDFAEQDKVLAAAIAGMIADIREISHSNCALPYYDSVPNFLTHLYDD</sequence>